<sequence length="140" mass="16023">MNGKKSPKRIRNRCDGKQERHRKGGAGAERNMRRKLGTESHKQRSGMEQCVSGGAERREDRQAYVYFAGLRNPGAFGPGCAVEGSSLLQRHSHDHKWKKEELGRNSQTLKTTETKFSYLSLETQVFLLPLRQTHTHQVFE</sequence>
<feature type="non-terminal residue" evidence="2">
    <location>
        <position position="140"/>
    </location>
</feature>
<feature type="region of interest" description="Disordered" evidence="1">
    <location>
        <begin position="1"/>
        <end position="56"/>
    </location>
</feature>
<proteinExistence type="predicted"/>
<keyword evidence="3" id="KW-1185">Reference proteome</keyword>
<accession>A0A553R6Q4</accession>
<feature type="compositionally biased region" description="Basic residues" evidence="1">
    <location>
        <begin position="1"/>
        <end position="11"/>
    </location>
</feature>
<name>A0A553R6Q4_9TELE</name>
<evidence type="ECO:0000313" key="3">
    <source>
        <dbReference type="Proteomes" id="UP000316079"/>
    </source>
</evidence>
<evidence type="ECO:0000256" key="1">
    <source>
        <dbReference type="SAM" id="MobiDB-lite"/>
    </source>
</evidence>
<reference evidence="2 3" key="1">
    <citation type="journal article" date="2019" name="Sci. Data">
        <title>Hybrid genome assembly and annotation of Danionella translucida.</title>
        <authorList>
            <person name="Kadobianskyi M."/>
            <person name="Schulze L."/>
            <person name="Schuelke M."/>
            <person name="Judkewitz B."/>
        </authorList>
    </citation>
    <scope>NUCLEOTIDE SEQUENCE [LARGE SCALE GENOMIC DNA]</scope>
    <source>
        <strain evidence="2 3">Bolton</strain>
    </source>
</reference>
<organism evidence="2 3">
    <name type="scientific">Danionella cerebrum</name>
    <dbReference type="NCBI Taxonomy" id="2873325"/>
    <lineage>
        <taxon>Eukaryota</taxon>
        <taxon>Metazoa</taxon>
        <taxon>Chordata</taxon>
        <taxon>Craniata</taxon>
        <taxon>Vertebrata</taxon>
        <taxon>Euteleostomi</taxon>
        <taxon>Actinopterygii</taxon>
        <taxon>Neopterygii</taxon>
        <taxon>Teleostei</taxon>
        <taxon>Ostariophysi</taxon>
        <taxon>Cypriniformes</taxon>
        <taxon>Danionidae</taxon>
        <taxon>Danioninae</taxon>
        <taxon>Danionella</taxon>
    </lineage>
</organism>
<protein>
    <submittedName>
        <fullName evidence="2">Uncharacterized protein</fullName>
    </submittedName>
</protein>
<gene>
    <name evidence="2" type="ORF">DNTS_014975</name>
</gene>
<dbReference type="AlphaFoldDB" id="A0A553R6Q4"/>
<evidence type="ECO:0000313" key="2">
    <source>
        <dbReference type="EMBL" id="TRY97845.1"/>
    </source>
</evidence>
<comment type="caution">
    <text evidence="2">The sequence shown here is derived from an EMBL/GenBank/DDBJ whole genome shotgun (WGS) entry which is preliminary data.</text>
</comment>
<dbReference type="EMBL" id="SRMA01025208">
    <property type="protein sequence ID" value="TRY97845.1"/>
    <property type="molecule type" value="Genomic_DNA"/>
</dbReference>
<dbReference type="Proteomes" id="UP000316079">
    <property type="component" value="Unassembled WGS sequence"/>
</dbReference>